<name>A0ACC2W9W6_9TREE</name>
<dbReference type="EMBL" id="JASBWR010000022">
    <property type="protein sequence ID" value="KAJ9108110.1"/>
    <property type="molecule type" value="Genomic_DNA"/>
</dbReference>
<evidence type="ECO:0000313" key="1">
    <source>
        <dbReference type="EMBL" id="KAJ9108110.1"/>
    </source>
</evidence>
<gene>
    <name evidence="1" type="ORF">QFC19_002575</name>
</gene>
<keyword evidence="2" id="KW-1185">Reference proteome</keyword>
<evidence type="ECO:0000313" key="2">
    <source>
        <dbReference type="Proteomes" id="UP001241377"/>
    </source>
</evidence>
<proteinExistence type="predicted"/>
<organism evidence="1 2">
    <name type="scientific">Naganishia cerealis</name>
    <dbReference type="NCBI Taxonomy" id="610337"/>
    <lineage>
        <taxon>Eukaryota</taxon>
        <taxon>Fungi</taxon>
        <taxon>Dikarya</taxon>
        <taxon>Basidiomycota</taxon>
        <taxon>Agaricomycotina</taxon>
        <taxon>Tremellomycetes</taxon>
        <taxon>Filobasidiales</taxon>
        <taxon>Filobasidiaceae</taxon>
        <taxon>Naganishia</taxon>
    </lineage>
</organism>
<protein>
    <submittedName>
        <fullName evidence="1">Uncharacterized protein</fullName>
    </submittedName>
</protein>
<sequence length="230" mass="24938">MAYDACVLKANAIGFTEHRIAEIELASMGQIPLPKRAGSSKVQDVTECIVPVRKAASSVPEISTRPDLYREEVPTGHTCSTESSDKQPKLKRSKVPSRPLADITKNVNVAPLVAERAPVGKDGGQMENAKGDTGSKHNKAPGTGQLMSEIMPRKLNVYRDPSSMAAVPKLPYGSQPRRLAAARAGAINYQLACDDSGVTDIDMLDADEVNNQARHSEFRKNKLTRRAFLT</sequence>
<reference evidence="1" key="1">
    <citation type="submission" date="2023-04" db="EMBL/GenBank/DDBJ databases">
        <title>Draft Genome sequencing of Naganishia species isolated from polar environments using Oxford Nanopore Technology.</title>
        <authorList>
            <person name="Leo P."/>
            <person name="Venkateswaran K."/>
        </authorList>
    </citation>
    <scope>NUCLEOTIDE SEQUENCE</scope>
    <source>
        <strain evidence="1">MNA-CCFEE 5261</strain>
    </source>
</reference>
<comment type="caution">
    <text evidence="1">The sequence shown here is derived from an EMBL/GenBank/DDBJ whole genome shotgun (WGS) entry which is preliminary data.</text>
</comment>
<accession>A0ACC2W9W6</accession>
<dbReference type="Proteomes" id="UP001241377">
    <property type="component" value="Unassembled WGS sequence"/>
</dbReference>